<dbReference type="SMART" id="SM00829">
    <property type="entry name" value="PKS_ER"/>
    <property type="match status" value="1"/>
</dbReference>
<organism evidence="2 3">
    <name type="scientific">Cryptosporangium phraense</name>
    <dbReference type="NCBI Taxonomy" id="2593070"/>
    <lineage>
        <taxon>Bacteria</taxon>
        <taxon>Bacillati</taxon>
        <taxon>Actinomycetota</taxon>
        <taxon>Actinomycetes</taxon>
        <taxon>Cryptosporangiales</taxon>
        <taxon>Cryptosporangiaceae</taxon>
        <taxon>Cryptosporangium</taxon>
    </lineage>
</organism>
<dbReference type="EMBL" id="VIRS01000021">
    <property type="protein sequence ID" value="TQS41983.1"/>
    <property type="molecule type" value="Genomic_DNA"/>
</dbReference>
<dbReference type="PANTHER" id="PTHR43482">
    <property type="entry name" value="PROTEIN AST1-RELATED"/>
    <property type="match status" value="1"/>
</dbReference>
<dbReference type="Gene3D" id="3.40.50.720">
    <property type="entry name" value="NAD(P)-binding Rossmann-like Domain"/>
    <property type="match status" value="1"/>
</dbReference>
<accession>A0A545AKZ1</accession>
<evidence type="ECO:0000259" key="1">
    <source>
        <dbReference type="SMART" id="SM00829"/>
    </source>
</evidence>
<keyword evidence="3" id="KW-1185">Reference proteome</keyword>
<dbReference type="Proteomes" id="UP000317982">
    <property type="component" value="Unassembled WGS sequence"/>
</dbReference>
<evidence type="ECO:0000313" key="3">
    <source>
        <dbReference type="Proteomes" id="UP000317982"/>
    </source>
</evidence>
<sequence length="321" mass="32141">MRTALLRRFGGPEVIEFADVPRPEPGPGQVLVRVAAAAVNRIDLSTRDGALARAGLLAPAPAYALGWDVAGTVTATGPGVARFAGGDAVIGLRDVLSAPGTYAEYVVLDEGALAPAPRTVPLPAAATLPLIGLTADRSLALTGLGPGGILLVTGAAGGVGGLVLQLAAARGIRTVALARPRDEALVAGLGATWFVPHGGAAETQAEVETVAAAVRRVVPGGVDAVIDAAVLGVPAHEALRGGGVFVTLVAPFAPPPLRATRVVVQEVFADGARLGELSALVDAGQLTLAVADTYPLDRAADAHRRLAAGGLRGRLVLVPGH</sequence>
<dbReference type="InterPro" id="IPR052585">
    <property type="entry name" value="Lipid_raft_assoc_Zn_ADH"/>
</dbReference>
<dbReference type="AlphaFoldDB" id="A0A545AKZ1"/>
<dbReference type="InterPro" id="IPR036291">
    <property type="entry name" value="NAD(P)-bd_dom_sf"/>
</dbReference>
<name>A0A545AKZ1_9ACTN</name>
<dbReference type="SUPFAM" id="SSF50129">
    <property type="entry name" value="GroES-like"/>
    <property type="match status" value="1"/>
</dbReference>
<dbReference type="GO" id="GO:0016491">
    <property type="term" value="F:oxidoreductase activity"/>
    <property type="evidence" value="ECO:0007669"/>
    <property type="project" value="InterPro"/>
</dbReference>
<gene>
    <name evidence="2" type="ORF">FL583_27270</name>
</gene>
<dbReference type="SUPFAM" id="SSF51735">
    <property type="entry name" value="NAD(P)-binding Rossmann-fold domains"/>
    <property type="match status" value="1"/>
</dbReference>
<dbReference type="InParanoid" id="A0A545AKZ1"/>
<dbReference type="InterPro" id="IPR013154">
    <property type="entry name" value="ADH-like_N"/>
</dbReference>
<dbReference type="OrthoDB" id="9801186at2"/>
<dbReference type="PANTHER" id="PTHR43482:SF1">
    <property type="entry name" value="PROTEIN AST1-RELATED"/>
    <property type="match status" value="1"/>
</dbReference>
<evidence type="ECO:0000313" key="2">
    <source>
        <dbReference type="EMBL" id="TQS41983.1"/>
    </source>
</evidence>
<proteinExistence type="predicted"/>
<dbReference type="InterPro" id="IPR020843">
    <property type="entry name" value="ER"/>
</dbReference>
<dbReference type="Pfam" id="PF13602">
    <property type="entry name" value="ADH_zinc_N_2"/>
    <property type="match status" value="1"/>
</dbReference>
<dbReference type="RefSeq" id="WP_142707695.1">
    <property type="nucleotide sequence ID" value="NZ_VIRS01000021.1"/>
</dbReference>
<reference evidence="2 3" key="1">
    <citation type="submission" date="2019-07" db="EMBL/GenBank/DDBJ databases">
        <title>Cryptosporangium phraense sp. nov., isolated from plant litter.</title>
        <authorList>
            <person name="Suriyachadkun C."/>
        </authorList>
    </citation>
    <scope>NUCLEOTIDE SEQUENCE [LARGE SCALE GENOMIC DNA]</scope>
    <source>
        <strain evidence="2 3">A-T 5661</strain>
    </source>
</reference>
<dbReference type="Pfam" id="PF08240">
    <property type="entry name" value="ADH_N"/>
    <property type="match status" value="1"/>
</dbReference>
<feature type="domain" description="Enoyl reductase (ER)" evidence="1">
    <location>
        <begin position="10"/>
        <end position="317"/>
    </location>
</feature>
<protein>
    <submittedName>
        <fullName evidence="2">NADP-dependent oxidoreductase</fullName>
    </submittedName>
</protein>
<dbReference type="InterPro" id="IPR011032">
    <property type="entry name" value="GroES-like_sf"/>
</dbReference>
<dbReference type="CDD" id="cd05289">
    <property type="entry name" value="MDR_like_2"/>
    <property type="match status" value="1"/>
</dbReference>
<dbReference type="Gene3D" id="3.90.180.10">
    <property type="entry name" value="Medium-chain alcohol dehydrogenases, catalytic domain"/>
    <property type="match status" value="1"/>
</dbReference>
<comment type="caution">
    <text evidence="2">The sequence shown here is derived from an EMBL/GenBank/DDBJ whole genome shotgun (WGS) entry which is preliminary data.</text>
</comment>